<evidence type="ECO:0000256" key="2">
    <source>
        <dbReference type="ARBA" id="ARBA00023136"/>
    </source>
</evidence>
<dbReference type="InterPro" id="IPR050218">
    <property type="entry name" value="LptD"/>
</dbReference>
<dbReference type="GO" id="GO:1990351">
    <property type="term" value="C:transporter complex"/>
    <property type="evidence" value="ECO:0007669"/>
    <property type="project" value="TreeGrafter"/>
</dbReference>
<keyword evidence="9" id="KW-1185">Reference proteome</keyword>
<dbReference type="Pfam" id="PF03968">
    <property type="entry name" value="LptD_N"/>
    <property type="match status" value="1"/>
</dbReference>
<dbReference type="Gene3D" id="2.60.450.10">
    <property type="entry name" value="Lipopolysaccharide (LPS) transport protein A like domain"/>
    <property type="match status" value="1"/>
</dbReference>
<feature type="domain" description="LptD C-terminal" evidence="6">
    <location>
        <begin position="292"/>
        <end position="631"/>
    </location>
</feature>
<keyword evidence="2 4" id="KW-0472">Membrane</keyword>
<dbReference type="InterPro" id="IPR045659">
    <property type="entry name" value="LptD_2"/>
</dbReference>
<evidence type="ECO:0000259" key="5">
    <source>
        <dbReference type="Pfam" id="PF03968"/>
    </source>
</evidence>
<dbReference type="Proteomes" id="UP000193200">
    <property type="component" value="Unassembled WGS sequence"/>
</dbReference>
<dbReference type="EMBL" id="FWFR01000001">
    <property type="protein sequence ID" value="SLN48328.1"/>
    <property type="molecule type" value="Genomic_DNA"/>
</dbReference>
<evidence type="ECO:0000256" key="3">
    <source>
        <dbReference type="ARBA" id="ARBA00023237"/>
    </source>
</evidence>
<dbReference type="InterPro" id="IPR005653">
    <property type="entry name" value="OstA-like_N"/>
</dbReference>
<dbReference type="AlphaFoldDB" id="A0A1Y5STY9"/>
<evidence type="ECO:0000256" key="4">
    <source>
        <dbReference type="HAMAP-Rule" id="MF_01411"/>
    </source>
</evidence>
<evidence type="ECO:0000259" key="6">
    <source>
        <dbReference type="Pfam" id="PF04453"/>
    </source>
</evidence>
<dbReference type="InterPro" id="IPR007543">
    <property type="entry name" value="LptD_C"/>
</dbReference>
<comment type="caution">
    <text evidence="4">Lacks conserved residue(s) required for the propagation of feature annotation.</text>
</comment>
<dbReference type="RefSeq" id="WP_085883294.1">
    <property type="nucleotide sequence ID" value="NZ_FWFR01000001.1"/>
</dbReference>
<dbReference type="FunCoup" id="A0A1Y5STY9">
    <property type="interactions" value="115"/>
</dbReference>
<accession>A0A1Y5STY9</accession>
<name>A0A1Y5STY9_9PROT</name>
<dbReference type="Pfam" id="PF04453">
    <property type="entry name" value="LptD"/>
    <property type="match status" value="1"/>
</dbReference>
<dbReference type="GO" id="GO:0043165">
    <property type="term" value="P:Gram-negative-bacterium-type cell outer membrane assembly"/>
    <property type="evidence" value="ECO:0007669"/>
    <property type="project" value="UniProtKB-UniRule"/>
</dbReference>
<dbReference type="InParanoid" id="A0A1Y5STY9"/>
<protein>
    <recommendedName>
        <fullName evidence="4">LPS-assembly protein LptD</fullName>
    </recommendedName>
</protein>
<dbReference type="GO" id="GO:0015920">
    <property type="term" value="P:lipopolysaccharide transport"/>
    <property type="evidence" value="ECO:0007669"/>
    <property type="project" value="InterPro"/>
</dbReference>
<keyword evidence="1 4" id="KW-0732">Signal</keyword>
<dbReference type="HAMAP" id="MF_01411">
    <property type="entry name" value="LPS_assembly_LptD"/>
    <property type="match status" value="1"/>
</dbReference>
<dbReference type="PANTHER" id="PTHR30189">
    <property type="entry name" value="LPS-ASSEMBLY PROTEIN"/>
    <property type="match status" value="1"/>
</dbReference>
<dbReference type="OrthoDB" id="9760225at2"/>
<gene>
    <name evidence="4 8" type="primary">lptD</name>
    <name evidence="8" type="ORF">OCH7691_02094</name>
</gene>
<comment type="function">
    <text evidence="4">Involved in the assembly of lipopolysaccharide (LPS) at the surface of the outer membrane.</text>
</comment>
<dbReference type="InterPro" id="IPR020889">
    <property type="entry name" value="LipoPS_assembly_LptD"/>
</dbReference>
<dbReference type="Pfam" id="PF19838">
    <property type="entry name" value="LptD_2"/>
    <property type="match status" value="1"/>
</dbReference>
<feature type="domain" description="LPS-assembly protein LptD central" evidence="7">
    <location>
        <begin position="184"/>
        <end position="260"/>
    </location>
</feature>
<keyword evidence="3 4" id="KW-0998">Cell outer membrane</keyword>
<proteinExistence type="inferred from homology"/>
<organism evidence="8 9">
    <name type="scientific">Oceanibacterium hippocampi</name>
    <dbReference type="NCBI Taxonomy" id="745714"/>
    <lineage>
        <taxon>Bacteria</taxon>
        <taxon>Pseudomonadati</taxon>
        <taxon>Pseudomonadota</taxon>
        <taxon>Alphaproteobacteria</taxon>
        <taxon>Sneathiellales</taxon>
        <taxon>Sneathiellaceae</taxon>
        <taxon>Oceanibacterium</taxon>
    </lineage>
</organism>
<reference evidence="8 9" key="1">
    <citation type="submission" date="2017-03" db="EMBL/GenBank/DDBJ databases">
        <authorList>
            <person name="Afonso C.L."/>
            <person name="Miller P.J."/>
            <person name="Scott M.A."/>
            <person name="Spackman E."/>
            <person name="Goraichik I."/>
            <person name="Dimitrov K.M."/>
            <person name="Suarez D.L."/>
            <person name="Swayne D.E."/>
        </authorList>
    </citation>
    <scope>NUCLEOTIDE SEQUENCE [LARGE SCALE GENOMIC DNA]</scope>
    <source>
        <strain evidence="8 9">CECT 7691</strain>
    </source>
</reference>
<dbReference type="PANTHER" id="PTHR30189:SF1">
    <property type="entry name" value="LPS-ASSEMBLY PROTEIN LPTD"/>
    <property type="match status" value="1"/>
</dbReference>
<dbReference type="GO" id="GO:0009279">
    <property type="term" value="C:cell outer membrane"/>
    <property type="evidence" value="ECO:0007669"/>
    <property type="project" value="UniProtKB-SubCell"/>
</dbReference>
<evidence type="ECO:0000313" key="8">
    <source>
        <dbReference type="EMBL" id="SLN48328.1"/>
    </source>
</evidence>
<comment type="similarity">
    <text evidence="4">Belongs to the LptD family.</text>
</comment>
<comment type="subunit">
    <text evidence="4">Component of the lipopolysaccharide transport and assembly complex.</text>
</comment>
<evidence type="ECO:0000313" key="9">
    <source>
        <dbReference type="Proteomes" id="UP000193200"/>
    </source>
</evidence>
<feature type="domain" description="Organic solvent tolerance-like N-terminal" evidence="5">
    <location>
        <begin position="40"/>
        <end position="80"/>
    </location>
</feature>
<evidence type="ECO:0000259" key="7">
    <source>
        <dbReference type="Pfam" id="PF19838"/>
    </source>
</evidence>
<evidence type="ECO:0000256" key="1">
    <source>
        <dbReference type="ARBA" id="ARBA00022729"/>
    </source>
</evidence>
<comment type="subcellular location">
    <subcellularLocation>
        <location evidence="4">Cell outer membrane</location>
    </subcellularLocation>
</comment>
<sequence length="716" mass="80459">MPRSVIRVAIVLILIHLLGGIGAHAQSLDQANSGEPVLLTADEVIYDKDNRITTARGNVEISQGERVLRARKVIYDEPNDRVTAVGDVVLLEPSGDVLFADYVELTDQLKQGLVRDLKVLLKDDSRFAAAGGRRFGDETTVMKKAVYSPCKVCNEEGARPPLWQIRAVTVIHDKREQEIEYKDAFLEFYGVPVFYTPYFSHPDPTVKRKSGFLAPSYSSDENLGFTIDTPYFWAISDDKDATITPLFTTQAGVALALEYRQAFERGRFEIDGSGTYVDEFDNDGVKTGDKEFRGHVRSSGRYQIGNGWRSGFDVFRTTDDTYLRRYNISNENTLTSNAFVNYQKGREYLAVDTYAFQGLQVRDDAGTTPYVLPLVDYSYTTEPGKYGGRFHLNGDMLVLQRTGGADSNRVSGDVMWQLPHIAPAGDVYTLTAALRGDAYFLSDQTDIGSPSDTEFQARMVPLLAGEWRYPFVRSTGTVRQVVEPIAQVVWTPDSVGNNDVPNEDSQAAELDDTNLFSLNRFAGRDRIEDGLRVNYGVKLGAYGQSGGYTNLTFGQVYRLDEGTFGRGSGMQDSFSDYVAQFSIQPNNYLSFTDRVRLDKDDLSINRHEIYLQAGPPGYRVGVNYVALDSQESTILGKSDEQEIQVTATAKITDYWRLFGRYRYDIEGEQSINRSLGLQYLDECFDLSLVYEESFTRDRDLEPAKSFKLQIRLLPFN</sequence>